<protein>
    <recommendedName>
        <fullName evidence="4">Integrase zinc-binding domain-containing protein</fullName>
    </recommendedName>
</protein>
<keyword evidence="3" id="KW-1185">Reference proteome</keyword>
<evidence type="ECO:0008006" key="4">
    <source>
        <dbReference type="Google" id="ProtNLM"/>
    </source>
</evidence>
<accession>A0AAW0F8E7</accession>
<evidence type="ECO:0000256" key="1">
    <source>
        <dbReference type="SAM" id="MobiDB-lite"/>
    </source>
</evidence>
<feature type="region of interest" description="Disordered" evidence="1">
    <location>
        <begin position="1"/>
        <end position="26"/>
    </location>
</feature>
<organism evidence="2 3">
    <name type="scientific">Cerrena zonata</name>
    <dbReference type="NCBI Taxonomy" id="2478898"/>
    <lineage>
        <taxon>Eukaryota</taxon>
        <taxon>Fungi</taxon>
        <taxon>Dikarya</taxon>
        <taxon>Basidiomycota</taxon>
        <taxon>Agaricomycotina</taxon>
        <taxon>Agaricomycetes</taxon>
        <taxon>Polyporales</taxon>
        <taxon>Cerrenaceae</taxon>
        <taxon>Cerrena</taxon>
    </lineage>
</organism>
<evidence type="ECO:0000313" key="2">
    <source>
        <dbReference type="EMBL" id="KAK7677130.1"/>
    </source>
</evidence>
<feature type="region of interest" description="Disordered" evidence="1">
    <location>
        <begin position="287"/>
        <end position="324"/>
    </location>
</feature>
<dbReference type="Proteomes" id="UP001385951">
    <property type="component" value="Unassembled WGS sequence"/>
</dbReference>
<evidence type="ECO:0000313" key="3">
    <source>
        <dbReference type="Proteomes" id="UP001385951"/>
    </source>
</evidence>
<reference evidence="2 3" key="1">
    <citation type="submission" date="2022-09" db="EMBL/GenBank/DDBJ databases">
        <authorList>
            <person name="Palmer J.M."/>
        </authorList>
    </citation>
    <scope>NUCLEOTIDE SEQUENCE [LARGE SCALE GENOMIC DNA]</scope>
    <source>
        <strain evidence="2 3">DSM 7382</strain>
    </source>
</reference>
<name>A0AAW0F8E7_9APHY</name>
<dbReference type="EMBL" id="JASBNA010000094">
    <property type="protein sequence ID" value="KAK7677130.1"/>
    <property type="molecule type" value="Genomic_DNA"/>
</dbReference>
<gene>
    <name evidence="2" type="ORF">QCA50_019839</name>
</gene>
<feature type="region of interest" description="Disordered" evidence="1">
    <location>
        <begin position="376"/>
        <end position="405"/>
    </location>
</feature>
<proteinExistence type="predicted"/>
<comment type="caution">
    <text evidence="2">The sequence shown here is derived from an EMBL/GenBank/DDBJ whole genome shotgun (WGS) entry which is preliminary data.</text>
</comment>
<dbReference type="AlphaFoldDB" id="A0AAW0F8E7"/>
<feature type="compositionally biased region" description="Polar residues" evidence="1">
    <location>
        <begin position="294"/>
        <end position="313"/>
    </location>
</feature>
<sequence length="405" mass="45927">MDIATSTKTDSTYHPTSAEFTDYSSELPSPNDYEKIEHEYLASITSRKRQKALITQEMFDNIWDVLHDPHGSLMTSQFRFWVRKMFTLATLDMGDENLDGDVNTVILHENRPVAVKTQIYDILCYCHRLCEHGGRDRTTATVRAHFSWIPKELVARFVKICPKCSNKKAGYWGIVPKGSKAKHERAGIIYFDDSSLIKAYAKNDETEVDFNVTSKKREAWNKQPAIDTEIPLKFIFARFPQPTPSTPNILSPNLDTNKLNISNAKEDDHLTVHQECSPWLAELVGLSPDEPTTIRRSQSTADASYPGQRNPSRNIHPLVTSISAGPSTDYRSSFLVRPVRRRYHGHDTHSPSPVFSDDEEYCSGLNEYVVYPSAEEAKEKENDWSAIDPALLDNSVDPGRSDQTL</sequence>